<reference evidence="1 2" key="1">
    <citation type="journal article" date="2021" name="Plant Biotechnol. J.">
        <title>Multi-omics assisted identification of the key and species-specific regulatory components of drought-tolerant mechanisms in Gossypium stocksii.</title>
        <authorList>
            <person name="Yu D."/>
            <person name="Ke L."/>
            <person name="Zhang D."/>
            <person name="Wu Y."/>
            <person name="Sun Y."/>
            <person name="Mei J."/>
            <person name="Sun J."/>
            <person name="Sun Y."/>
        </authorList>
    </citation>
    <scope>NUCLEOTIDE SEQUENCE [LARGE SCALE GENOMIC DNA]</scope>
    <source>
        <strain evidence="2">cv. E1</strain>
        <tissue evidence="1">Leaf</tissue>
    </source>
</reference>
<proteinExistence type="predicted"/>
<name>A0A9D3U6Q6_9ROSI</name>
<accession>A0A9D3U6Q6</accession>
<protein>
    <submittedName>
        <fullName evidence="1">Uncharacterized protein</fullName>
    </submittedName>
</protein>
<evidence type="ECO:0000313" key="2">
    <source>
        <dbReference type="Proteomes" id="UP000828251"/>
    </source>
</evidence>
<dbReference type="AlphaFoldDB" id="A0A9D3U6Q6"/>
<dbReference type="Proteomes" id="UP000828251">
    <property type="component" value="Unassembled WGS sequence"/>
</dbReference>
<gene>
    <name evidence="1" type="ORF">J1N35_043100</name>
</gene>
<dbReference type="EMBL" id="JAIQCV010000013">
    <property type="protein sequence ID" value="KAH1030926.1"/>
    <property type="molecule type" value="Genomic_DNA"/>
</dbReference>
<sequence length="128" mass="14971">MVVSCAQPHIINHMVVSHTRPSTQLATRLCGVDSDHFRLSLKLSFFHVWEHTCFGLDATVIPSTPKPKDNIPMTYYHSTYALINLKIEWHNQTYHPQKYLHTRFTSLKQCSLIQHIFNENRILNDQNL</sequence>
<evidence type="ECO:0000313" key="1">
    <source>
        <dbReference type="EMBL" id="KAH1030926.1"/>
    </source>
</evidence>
<keyword evidence="2" id="KW-1185">Reference proteome</keyword>
<organism evidence="1 2">
    <name type="scientific">Gossypium stocksii</name>
    <dbReference type="NCBI Taxonomy" id="47602"/>
    <lineage>
        <taxon>Eukaryota</taxon>
        <taxon>Viridiplantae</taxon>
        <taxon>Streptophyta</taxon>
        <taxon>Embryophyta</taxon>
        <taxon>Tracheophyta</taxon>
        <taxon>Spermatophyta</taxon>
        <taxon>Magnoliopsida</taxon>
        <taxon>eudicotyledons</taxon>
        <taxon>Gunneridae</taxon>
        <taxon>Pentapetalae</taxon>
        <taxon>rosids</taxon>
        <taxon>malvids</taxon>
        <taxon>Malvales</taxon>
        <taxon>Malvaceae</taxon>
        <taxon>Malvoideae</taxon>
        <taxon>Gossypium</taxon>
    </lineage>
</organism>
<comment type="caution">
    <text evidence="1">The sequence shown here is derived from an EMBL/GenBank/DDBJ whole genome shotgun (WGS) entry which is preliminary data.</text>
</comment>